<dbReference type="Proteomes" id="UP001322138">
    <property type="component" value="Unassembled WGS sequence"/>
</dbReference>
<sequence>MPDALEEILGISRRKLVEKKGNTPYALEFPFEAPPIWQQQHDIITETPLTSPRAKLLTSLEFASIKLKISMAELEETVCAQETMERDRSYIFKDTFHIGDLEPGVQDRYKESMKLITGLQKYPSPHPRRHEELTWLCMEILNWLNLKIYYDVYVRDPASPWPHRYILQDIVQAFMTMRLFFPNVEVTSIVQEHLGSREGQAFRNSKILDPEARRQVRPDARTRTSCAYRPRKFWDGWENKVYTGDDLYIDKFPYEWNMAIRPIIAKRKFSTLFLEPGLRPSCSHGSMNSLPSRHDWTRVRRVSPRCGPGFATANTEQHRPDKLDLFITYSNTDEFV</sequence>
<evidence type="ECO:0000313" key="1">
    <source>
        <dbReference type="EMBL" id="KAK4639829.1"/>
    </source>
</evidence>
<protein>
    <submittedName>
        <fullName evidence="1">Uncharacterized protein</fullName>
    </submittedName>
</protein>
<keyword evidence="2" id="KW-1185">Reference proteome</keyword>
<dbReference type="GeneID" id="87892650"/>
<dbReference type="RefSeq" id="XP_062728805.1">
    <property type="nucleotide sequence ID" value="XM_062873234.1"/>
</dbReference>
<proteinExistence type="predicted"/>
<reference evidence="1 2" key="1">
    <citation type="journal article" date="2023" name="bioRxiv">
        <title>High-quality genome assemblies of four members of thePodospora anserinaspecies complex.</title>
        <authorList>
            <person name="Ament-Velasquez S.L."/>
            <person name="Vogan A.A."/>
            <person name="Wallerman O."/>
            <person name="Hartmann F."/>
            <person name="Gautier V."/>
            <person name="Silar P."/>
            <person name="Giraud T."/>
            <person name="Johannesson H."/>
        </authorList>
    </citation>
    <scope>NUCLEOTIDE SEQUENCE [LARGE SCALE GENOMIC DNA]</scope>
    <source>
        <strain evidence="1 2">CBS 112042</strain>
    </source>
</reference>
<dbReference type="EMBL" id="JAFFGZ010000009">
    <property type="protein sequence ID" value="KAK4639829.1"/>
    <property type="molecule type" value="Genomic_DNA"/>
</dbReference>
<name>A0ABR0F816_9PEZI</name>
<organism evidence="1 2">
    <name type="scientific">Podospora bellae-mahoneyi</name>
    <dbReference type="NCBI Taxonomy" id="2093777"/>
    <lineage>
        <taxon>Eukaryota</taxon>
        <taxon>Fungi</taxon>
        <taxon>Dikarya</taxon>
        <taxon>Ascomycota</taxon>
        <taxon>Pezizomycotina</taxon>
        <taxon>Sordariomycetes</taxon>
        <taxon>Sordariomycetidae</taxon>
        <taxon>Sordariales</taxon>
        <taxon>Podosporaceae</taxon>
        <taxon>Podospora</taxon>
    </lineage>
</organism>
<accession>A0ABR0F816</accession>
<gene>
    <name evidence="1" type="ORF">QC761_0112320</name>
</gene>
<evidence type="ECO:0000313" key="2">
    <source>
        <dbReference type="Proteomes" id="UP001322138"/>
    </source>
</evidence>
<comment type="caution">
    <text evidence="1">The sequence shown here is derived from an EMBL/GenBank/DDBJ whole genome shotgun (WGS) entry which is preliminary data.</text>
</comment>